<dbReference type="CDD" id="cd03056">
    <property type="entry name" value="GST_N_4"/>
    <property type="match status" value="1"/>
</dbReference>
<dbReference type="InterPro" id="IPR010987">
    <property type="entry name" value="Glutathione-S-Trfase_C-like"/>
</dbReference>
<evidence type="ECO:0000313" key="4">
    <source>
        <dbReference type="EMBL" id="ABR85198.1"/>
    </source>
</evidence>
<dbReference type="SUPFAM" id="SSF52833">
    <property type="entry name" value="Thioredoxin-like"/>
    <property type="match status" value="1"/>
</dbReference>
<dbReference type="Pfam" id="PF02798">
    <property type="entry name" value="GST_N"/>
    <property type="match status" value="1"/>
</dbReference>
<keyword evidence="4" id="KW-0808">Transferase</keyword>
<dbReference type="PANTHER" id="PTHR44051:SF2">
    <property type="entry name" value="HYPOTHETICAL GLUTATHIONE S-TRANSFERASE LIKE PROTEIN"/>
    <property type="match status" value="1"/>
</dbReference>
<comment type="similarity">
    <text evidence="1">Belongs to the GST superfamily.</text>
</comment>
<sequence>MKLYDLDLSGNAYKVRLFLALIGREVSLLTVDIANREHKTTAFLRMNPRGQIPVLEDGDLQLGDSQAILVYLARRYASPEWYPLDPASQGRIAHWLSYAANEVQNGPASARLIARFNLPLDGELARRRGLEVLQLVDRHLSGHRWLAQGELPSIADVALYPYLALAPEGGLALDDYPALNAWLARIRALPGYIPMPGL</sequence>
<accession>A6V342</accession>
<organism evidence="4 5">
    <name type="scientific">Pseudomonas paraeruginosa (strain DSM 24068 / PA7)</name>
    <name type="common">Pseudomonas aeruginosa (strain PA7)</name>
    <dbReference type="NCBI Taxonomy" id="381754"/>
    <lineage>
        <taxon>Bacteria</taxon>
        <taxon>Pseudomonadati</taxon>
        <taxon>Pseudomonadota</taxon>
        <taxon>Gammaproteobacteria</taxon>
        <taxon>Pseudomonadales</taxon>
        <taxon>Pseudomonadaceae</taxon>
        <taxon>Pseudomonas</taxon>
        <taxon>Pseudomonas paraeruginosa</taxon>
    </lineage>
</organism>
<dbReference type="Pfam" id="PF00043">
    <property type="entry name" value="GST_C"/>
    <property type="match status" value="1"/>
</dbReference>
<dbReference type="InterPro" id="IPR004046">
    <property type="entry name" value="GST_C"/>
</dbReference>
<dbReference type="InterPro" id="IPR036282">
    <property type="entry name" value="Glutathione-S-Trfase_C_sf"/>
</dbReference>
<evidence type="ECO:0000256" key="1">
    <source>
        <dbReference type="RuleBase" id="RU003494"/>
    </source>
</evidence>
<dbReference type="InterPro" id="IPR036249">
    <property type="entry name" value="Thioredoxin-like_sf"/>
</dbReference>
<evidence type="ECO:0000259" key="3">
    <source>
        <dbReference type="PROSITE" id="PS50405"/>
    </source>
</evidence>
<feature type="domain" description="GST C-terminal" evidence="3">
    <location>
        <begin position="85"/>
        <end position="198"/>
    </location>
</feature>
<dbReference type="SUPFAM" id="SSF47616">
    <property type="entry name" value="GST C-terminal domain-like"/>
    <property type="match status" value="1"/>
</dbReference>
<dbReference type="PROSITE" id="PS50405">
    <property type="entry name" value="GST_CTER"/>
    <property type="match status" value="1"/>
</dbReference>
<dbReference type="CDD" id="cd03206">
    <property type="entry name" value="GST_C_7"/>
    <property type="match status" value="1"/>
</dbReference>
<reference evidence="4 5" key="2">
    <citation type="journal article" date="2010" name="PLoS ONE">
        <title>Complete genome sequence of the multiresistant taxonomic outlier Pseudomonas aeruginosa PA7.</title>
        <authorList>
            <person name="Roy P.H."/>
            <person name="Tetu S.G."/>
            <person name="Larouche A."/>
            <person name="Elbourne L."/>
            <person name="Tremblay S."/>
            <person name="Ren Q."/>
            <person name="Dodson R."/>
            <person name="Harkins D."/>
            <person name="Shay R."/>
            <person name="Watkins K."/>
            <person name="Mahamoud Y."/>
            <person name="Paulsen I.T."/>
        </authorList>
    </citation>
    <scope>NUCLEOTIDE SEQUENCE [LARGE SCALE GENOMIC DNA]</scope>
    <source>
        <strain evidence="4 5">PA7</strain>
    </source>
</reference>
<name>A6V342_PSEP7</name>
<evidence type="ECO:0000259" key="2">
    <source>
        <dbReference type="PROSITE" id="PS50404"/>
    </source>
</evidence>
<feature type="domain" description="GST N-terminal" evidence="2">
    <location>
        <begin position="1"/>
        <end position="80"/>
    </location>
</feature>
<reference evidence="4 5" key="1">
    <citation type="submission" date="2007-06" db="EMBL/GenBank/DDBJ databases">
        <authorList>
            <person name="Dodson R.J."/>
            <person name="Harkins D."/>
            <person name="Paulsen I.T."/>
        </authorList>
    </citation>
    <scope>NUCLEOTIDE SEQUENCE [LARGE SCALE GENOMIC DNA]</scope>
    <source>
        <strain evidence="4 5">PA7</strain>
    </source>
</reference>
<dbReference type="InterPro" id="IPR040079">
    <property type="entry name" value="Glutathione_S-Trfase"/>
</dbReference>
<dbReference type="KEGG" id="pap:PSPA7_2104"/>
<dbReference type="HOGENOM" id="CLU_011226_6_0_6"/>
<dbReference type="SFLD" id="SFLDS00019">
    <property type="entry name" value="Glutathione_Transferase_(cytos"/>
    <property type="match status" value="1"/>
</dbReference>
<dbReference type="Gene3D" id="1.20.1050.10">
    <property type="match status" value="1"/>
</dbReference>
<dbReference type="PANTHER" id="PTHR44051">
    <property type="entry name" value="GLUTATHIONE S-TRANSFERASE-RELATED"/>
    <property type="match status" value="1"/>
</dbReference>
<dbReference type="PROSITE" id="PS50404">
    <property type="entry name" value="GST_NTER"/>
    <property type="match status" value="1"/>
</dbReference>
<proteinExistence type="inferred from homology"/>
<dbReference type="RefSeq" id="WP_012075119.1">
    <property type="nucleotide sequence ID" value="NC_009656.1"/>
</dbReference>
<dbReference type="Proteomes" id="UP000001582">
    <property type="component" value="Chromosome"/>
</dbReference>
<dbReference type="SFLD" id="SFLDG00358">
    <property type="entry name" value="Main_(cytGST)"/>
    <property type="match status" value="1"/>
</dbReference>
<dbReference type="Gene3D" id="3.40.30.10">
    <property type="entry name" value="Glutaredoxin"/>
    <property type="match status" value="1"/>
</dbReference>
<gene>
    <name evidence="4" type="ordered locus">PSPA7_2104</name>
</gene>
<dbReference type="AlphaFoldDB" id="A6V342"/>
<dbReference type="GO" id="GO:0016740">
    <property type="term" value="F:transferase activity"/>
    <property type="evidence" value="ECO:0007669"/>
    <property type="project" value="UniProtKB-KW"/>
</dbReference>
<evidence type="ECO:0000313" key="5">
    <source>
        <dbReference type="Proteomes" id="UP000001582"/>
    </source>
</evidence>
<dbReference type="EMBL" id="CP000744">
    <property type="protein sequence ID" value="ABR85198.1"/>
    <property type="molecule type" value="Genomic_DNA"/>
</dbReference>
<protein>
    <submittedName>
        <fullName evidence="4">Putative glutathione S-transferase</fullName>
    </submittedName>
</protein>
<dbReference type="InterPro" id="IPR004045">
    <property type="entry name" value="Glutathione_S-Trfase_N"/>
</dbReference>